<reference evidence="1" key="1">
    <citation type="submission" date="2019-08" db="EMBL/GenBank/DDBJ databases">
        <authorList>
            <person name="Kucharzyk K."/>
            <person name="Murdoch R.W."/>
            <person name="Higgins S."/>
            <person name="Loffler F."/>
        </authorList>
    </citation>
    <scope>NUCLEOTIDE SEQUENCE</scope>
</reference>
<protein>
    <submittedName>
        <fullName evidence="1">Uncharacterized protein</fullName>
    </submittedName>
</protein>
<dbReference type="AlphaFoldDB" id="A0A645HHM4"/>
<sequence length="89" mass="9398">MDLSCIVTQLTISTGFFLIPPAMEISLKPKGVVGGSKHDATHIAGSTPILIDIGSGLFSSSAFFLKASKCLMPGVKNMVISSFDCRHNL</sequence>
<accession>A0A645HHM4</accession>
<gene>
    <name evidence="1" type="ORF">SDC9_186062</name>
</gene>
<proteinExistence type="predicted"/>
<organism evidence="1">
    <name type="scientific">bioreactor metagenome</name>
    <dbReference type="NCBI Taxonomy" id="1076179"/>
    <lineage>
        <taxon>unclassified sequences</taxon>
        <taxon>metagenomes</taxon>
        <taxon>ecological metagenomes</taxon>
    </lineage>
</organism>
<evidence type="ECO:0000313" key="1">
    <source>
        <dbReference type="EMBL" id="MPN38538.1"/>
    </source>
</evidence>
<comment type="caution">
    <text evidence="1">The sequence shown here is derived from an EMBL/GenBank/DDBJ whole genome shotgun (WGS) entry which is preliminary data.</text>
</comment>
<name>A0A645HHM4_9ZZZZ</name>
<dbReference type="EMBL" id="VSSQ01093836">
    <property type="protein sequence ID" value="MPN38538.1"/>
    <property type="molecule type" value="Genomic_DNA"/>
</dbReference>